<reference evidence="2" key="1">
    <citation type="submission" date="2023-06" db="EMBL/GenBank/DDBJ databases">
        <title>Uncultivated large filamentous bacteria from sulfidic sediments reveal new species and different genomic features in energy metabolism and defense.</title>
        <authorList>
            <person name="Fonseca A."/>
        </authorList>
    </citation>
    <scope>NUCLEOTIDE SEQUENCE</scope>
    <source>
        <strain evidence="2">HSG4</strain>
    </source>
</reference>
<dbReference type="EMBL" id="JAUCGM010000614">
    <property type="protein sequence ID" value="MDM8563394.1"/>
    <property type="molecule type" value="Genomic_DNA"/>
</dbReference>
<sequence length="152" mass="17662">YEKSSQIDFVDGVKGELFKKKYPSDSQFFNAIKTFQLYNKKSSETIKKAKFLLGRLDGFQNKEPVNVNNSDITIEHVMPQNLTPEWKKMLGDDWQTIQKTLCNTIGNLTLSGDNQKLARLEFFKKKILQESSLRLNRYFANLSRSYRIIGVI</sequence>
<dbReference type="PANTHER" id="PTHR35149">
    <property type="entry name" value="SLL5132 PROTEIN"/>
    <property type="match status" value="1"/>
</dbReference>
<dbReference type="Proteomes" id="UP001171945">
    <property type="component" value="Unassembled WGS sequence"/>
</dbReference>
<evidence type="ECO:0000259" key="1">
    <source>
        <dbReference type="Pfam" id="PF07510"/>
    </source>
</evidence>
<keyword evidence="3" id="KW-1185">Reference proteome</keyword>
<feature type="domain" description="GmrSD restriction endonucleases C-terminal" evidence="1">
    <location>
        <begin position="22"/>
        <end position="141"/>
    </location>
</feature>
<accession>A0ABT7VUY5</accession>
<keyword evidence="2" id="KW-0255">Endonuclease</keyword>
<dbReference type="GO" id="GO:0004519">
    <property type="term" value="F:endonuclease activity"/>
    <property type="evidence" value="ECO:0007669"/>
    <property type="project" value="UniProtKB-KW"/>
</dbReference>
<dbReference type="PANTHER" id="PTHR35149:SF2">
    <property type="entry name" value="DUF262 DOMAIN-CONTAINING PROTEIN"/>
    <property type="match status" value="1"/>
</dbReference>
<comment type="caution">
    <text evidence="2">The sequence shown here is derived from an EMBL/GenBank/DDBJ whole genome shotgun (WGS) entry which is preliminary data.</text>
</comment>
<proteinExistence type="predicted"/>
<dbReference type="Pfam" id="PF07510">
    <property type="entry name" value="GmrSD_C"/>
    <property type="match status" value="1"/>
</dbReference>
<organism evidence="2 3">
    <name type="scientific">Candidatus Marithioploca araucensis</name>
    <dbReference type="NCBI Taxonomy" id="70273"/>
    <lineage>
        <taxon>Bacteria</taxon>
        <taxon>Pseudomonadati</taxon>
        <taxon>Pseudomonadota</taxon>
        <taxon>Gammaproteobacteria</taxon>
        <taxon>Thiotrichales</taxon>
        <taxon>Thiotrichaceae</taxon>
        <taxon>Candidatus Marithioploca</taxon>
    </lineage>
</organism>
<keyword evidence="2" id="KW-0378">Hydrolase</keyword>
<protein>
    <submittedName>
        <fullName evidence="2">HNH endonuclease family protein</fullName>
    </submittedName>
</protein>
<name>A0ABT7VUY5_9GAMM</name>
<dbReference type="InterPro" id="IPR011089">
    <property type="entry name" value="GmrSD_C"/>
</dbReference>
<evidence type="ECO:0000313" key="3">
    <source>
        <dbReference type="Proteomes" id="UP001171945"/>
    </source>
</evidence>
<feature type="non-terminal residue" evidence="2">
    <location>
        <position position="1"/>
    </location>
</feature>
<gene>
    <name evidence="2" type="ORF">QUF54_08585</name>
</gene>
<keyword evidence="2" id="KW-0540">Nuclease</keyword>
<evidence type="ECO:0000313" key="2">
    <source>
        <dbReference type="EMBL" id="MDM8563394.1"/>
    </source>
</evidence>